<dbReference type="Proteomes" id="UP000182045">
    <property type="component" value="Unassembled WGS sequence"/>
</dbReference>
<evidence type="ECO:0000313" key="4">
    <source>
        <dbReference type="Proteomes" id="UP000050413"/>
    </source>
</evidence>
<dbReference type="EMBL" id="FBYC01000004">
    <property type="protein sequence ID" value="CUX81189.1"/>
    <property type="molecule type" value="Genomic_DNA"/>
</dbReference>
<gene>
    <name evidence="2" type="ORF">Ga0058931_1613</name>
    <name evidence="3" type="ORF">HLUCCA05_07855</name>
</gene>
<dbReference type="Gene3D" id="2.170.16.10">
    <property type="entry name" value="Hedgehog/Intein (Hint) domain"/>
    <property type="match status" value="1"/>
</dbReference>
<evidence type="ECO:0000313" key="3">
    <source>
        <dbReference type="EMBL" id="KPP90069.1"/>
    </source>
</evidence>
<dbReference type="AlphaFoldDB" id="A0A0P8A7E9"/>
<dbReference type="STRING" id="1666912.Ga0058931_1613"/>
<dbReference type="InterPro" id="IPR036844">
    <property type="entry name" value="Hint_dom_sf"/>
</dbReference>
<organism evidence="3 4">
    <name type="scientific">Roseibaca calidilacus</name>
    <dbReference type="NCBI Taxonomy" id="1666912"/>
    <lineage>
        <taxon>Bacteria</taxon>
        <taxon>Pseudomonadati</taxon>
        <taxon>Pseudomonadota</taxon>
        <taxon>Alphaproteobacteria</taxon>
        <taxon>Rhodobacterales</taxon>
        <taxon>Paracoccaceae</taxon>
        <taxon>Roseinatronobacter</taxon>
    </lineage>
</organism>
<evidence type="ECO:0000313" key="2">
    <source>
        <dbReference type="EMBL" id="CUX81189.1"/>
    </source>
</evidence>
<accession>A0A0P8A7E9</accession>
<reference evidence="2 5" key="2">
    <citation type="submission" date="2016-01" db="EMBL/GenBank/DDBJ databases">
        <authorList>
            <person name="Varghese N."/>
        </authorList>
    </citation>
    <scope>NUCLEOTIDE SEQUENCE [LARGE SCALE GENOMIC DNA]</scope>
    <source>
        <strain evidence="2 5">HL-91</strain>
    </source>
</reference>
<dbReference type="OrthoDB" id="6305173at2"/>
<dbReference type="Proteomes" id="UP000050413">
    <property type="component" value="Unassembled WGS sequence"/>
</dbReference>
<feature type="domain" description="Hedgehog/Intein (Hint)" evidence="1">
    <location>
        <begin position="170"/>
        <end position="313"/>
    </location>
</feature>
<protein>
    <submittedName>
        <fullName evidence="2 3">Hint domain</fullName>
    </submittedName>
</protein>
<evidence type="ECO:0000313" key="5">
    <source>
        <dbReference type="Proteomes" id="UP000182045"/>
    </source>
</evidence>
<reference evidence="3 4" key="1">
    <citation type="submission" date="2015-09" db="EMBL/GenBank/DDBJ databases">
        <title>Identification and resolution of microdiversity through metagenomic sequencing of parallel consortia.</title>
        <authorList>
            <person name="Nelson W.C."/>
            <person name="Romine M.F."/>
            <person name="Lindemann S.R."/>
        </authorList>
    </citation>
    <scope>NUCLEOTIDE SEQUENCE [LARGE SCALE GENOMIC DNA]</scope>
    <source>
        <strain evidence="3">HL-91</strain>
    </source>
</reference>
<proteinExistence type="predicted"/>
<dbReference type="Pfam" id="PF13403">
    <property type="entry name" value="Hint_2"/>
    <property type="match status" value="1"/>
</dbReference>
<dbReference type="SUPFAM" id="SSF51294">
    <property type="entry name" value="Hedgehog/intein (Hint) domain"/>
    <property type="match status" value="1"/>
</dbReference>
<comment type="caution">
    <text evidence="3">The sequence shown here is derived from an EMBL/GenBank/DDBJ whole genome shotgun (WGS) entry which is preliminary data.</text>
</comment>
<name>A0A0P8A7E9_9RHOB</name>
<dbReference type="EMBL" id="LJSG01000020">
    <property type="protein sequence ID" value="KPP90069.1"/>
    <property type="molecule type" value="Genomic_DNA"/>
</dbReference>
<dbReference type="RefSeq" id="WP_082700145.1">
    <property type="nucleotide sequence ID" value="NZ_FBYC01000004.1"/>
</dbReference>
<dbReference type="InterPro" id="IPR028992">
    <property type="entry name" value="Hedgehog/Intein_dom"/>
</dbReference>
<evidence type="ECO:0000259" key="1">
    <source>
        <dbReference type="Pfam" id="PF13403"/>
    </source>
</evidence>
<sequence length="362" mass="38816">MPEVVANGLILLDEGGQVTAGSFGEVYSCGCDDPTRELMSVEDNVVFDVPDGTPDGTIPYGSEVVVGGVPYELTEAYSMWGVYTFIDVDTGDLVEYSGQTIALTITAADGSTLSYIRPSDDVIRDPDFPSTGFALRSIEVASDPFLSPGITSGGADEVKISLTTDIEISCFVVGALVDTDQGPKPVEQVMIGDHVLTRDNGYREVRWIGHHAQTAASFAARPDLAAVLVAKGALGEGLPVRDMRVSPWHRLLICGQRAELMFGEYEVLVPAVHLVGQPGITRETTPQTYVHLMFDEHQIIRADGAWSESFQPGAKTLAGIGAEQRAELLALFPELAEKSGQDSYVSARLSLKEHEARALLAA</sequence>
<keyword evidence="5" id="KW-1185">Reference proteome</keyword>